<dbReference type="PANTHER" id="PTHR22639">
    <property type="entry name" value="GAG-RELATED PROTEIN"/>
    <property type="match status" value="1"/>
</dbReference>
<keyword evidence="1" id="KW-0479">Metal-binding</keyword>
<keyword evidence="1" id="KW-0863">Zinc-finger</keyword>
<feature type="domain" description="CCHC-type" evidence="2">
    <location>
        <begin position="59"/>
        <end position="74"/>
    </location>
</feature>
<dbReference type="InterPro" id="IPR042509">
    <property type="entry name" value="ZCCHC3"/>
</dbReference>
<organism evidence="3 4">
    <name type="scientific">Scleropages formosus</name>
    <name type="common">Asian bonytongue</name>
    <name type="synonym">Osteoglossum formosum</name>
    <dbReference type="NCBI Taxonomy" id="113540"/>
    <lineage>
        <taxon>Eukaryota</taxon>
        <taxon>Metazoa</taxon>
        <taxon>Chordata</taxon>
        <taxon>Craniata</taxon>
        <taxon>Vertebrata</taxon>
        <taxon>Euteleostomi</taxon>
        <taxon>Actinopterygii</taxon>
        <taxon>Neopterygii</taxon>
        <taxon>Teleostei</taxon>
        <taxon>Osteoglossocephala</taxon>
        <taxon>Osteoglossomorpha</taxon>
        <taxon>Osteoglossiformes</taxon>
        <taxon>Osteoglossidae</taxon>
        <taxon>Scleropages</taxon>
    </lineage>
</organism>
<name>A0A8C9R7M5_SCLFO</name>
<dbReference type="InterPro" id="IPR036875">
    <property type="entry name" value="Znf_CCHC_sf"/>
</dbReference>
<reference evidence="3" key="3">
    <citation type="submission" date="2025-09" db="UniProtKB">
        <authorList>
            <consortium name="Ensembl"/>
        </authorList>
    </citation>
    <scope>IDENTIFICATION</scope>
</reference>
<dbReference type="OrthoDB" id="8026949at2759"/>
<dbReference type="GeneTree" id="ENSGT01050000245165"/>
<protein>
    <recommendedName>
        <fullName evidence="2">CCHC-type domain-containing protein</fullName>
    </recommendedName>
</protein>
<dbReference type="Gene3D" id="4.10.60.10">
    <property type="entry name" value="Zinc finger, CCHC-type"/>
    <property type="match status" value="2"/>
</dbReference>
<dbReference type="SUPFAM" id="SSF57756">
    <property type="entry name" value="Retrovirus zinc finger-like domains"/>
    <property type="match status" value="2"/>
</dbReference>
<sequence>MERAQAVSRAPEAPDGLHHSLAYFNMQNNRAHLFYPQQPPFCRLCQGQEHTAEACKNMKCRNCLETGHFARDCKGPRCCSICTGEDHLARLCLEQGYLSRRGFGHTGAECTNMRCNNCLERGHMAKDCKGLRMCNICGAEDHLAHTCGIKATI</sequence>
<accession>A0A8C9R7M5</accession>
<reference evidence="3 4" key="1">
    <citation type="submission" date="2019-04" db="EMBL/GenBank/DDBJ databases">
        <authorList>
            <consortium name="Wellcome Sanger Institute Data Sharing"/>
        </authorList>
    </citation>
    <scope>NUCLEOTIDE SEQUENCE [LARGE SCALE GENOMIC DNA]</scope>
</reference>
<evidence type="ECO:0000313" key="4">
    <source>
        <dbReference type="Proteomes" id="UP000694397"/>
    </source>
</evidence>
<dbReference type="GO" id="GO:0003690">
    <property type="term" value="F:double-stranded DNA binding"/>
    <property type="evidence" value="ECO:0007669"/>
    <property type="project" value="InterPro"/>
</dbReference>
<dbReference type="PROSITE" id="PS50158">
    <property type="entry name" value="ZF_CCHC"/>
    <property type="match status" value="2"/>
</dbReference>
<keyword evidence="1" id="KW-0862">Zinc</keyword>
<dbReference type="GO" id="GO:0003723">
    <property type="term" value="F:RNA binding"/>
    <property type="evidence" value="ECO:0007669"/>
    <property type="project" value="InterPro"/>
</dbReference>
<dbReference type="GO" id="GO:0002218">
    <property type="term" value="P:activation of innate immune response"/>
    <property type="evidence" value="ECO:0007669"/>
    <property type="project" value="InterPro"/>
</dbReference>
<dbReference type="GO" id="GO:0008270">
    <property type="term" value="F:zinc ion binding"/>
    <property type="evidence" value="ECO:0007669"/>
    <property type="project" value="UniProtKB-KW"/>
</dbReference>
<evidence type="ECO:0000259" key="2">
    <source>
        <dbReference type="PROSITE" id="PS50158"/>
    </source>
</evidence>
<keyword evidence="4" id="KW-1185">Reference proteome</keyword>
<dbReference type="SMART" id="SM00343">
    <property type="entry name" value="ZnF_C2HC"/>
    <property type="match status" value="5"/>
</dbReference>
<proteinExistence type="predicted"/>
<dbReference type="Pfam" id="PF00098">
    <property type="entry name" value="zf-CCHC"/>
    <property type="match status" value="2"/>
</dbReference>
<reference evidence="3" key="2">
    <citation type="submission" date="2025-08" db="UniProtKB">
        <authorList>
            <consortium name="Ensembl"/>
        </authorList>
    </citation>
    <scope>IDENTIFICATION</scope>
</reference>
<feature type="domain" description="CCHC-type" evidence="2">
    <location>
        <begin position="114"/>
        <end position="129"/>
    </location>
</feature>
<dbReference type="AlphaFoldDB" id="A0A8C9R7M5"/>
<dbReference type="Ensembl" id="ENSSFOT00015006665.2">
    <property type="protein sequence ID" value="ENSSFOP00015006561.2"/>
    <property type="gene ID" value="ENSSFOG00015004269.2"/>
</dbReference>
<dbReference type="InterPro" id="IPR001878">
    <property type="entry name" value="Znf_CCHC"/>
</dbReference>
<evidence type="ECO:0000256" key="1">
    <source>
        <dbReference type="PROSITE-ProRule" id="PRU00047"/>
    </source>
</evidence>
<dbReference type="Proteomes" id="UP000694397">
    <property type="component" value="Chromosome 19"/>
</dbReference>
<evidence type="ECO:0000313" key="3">
    <source>
        <dbReference type="Ensembl" id="ENSSFOP00015006561.2"/>
    </source>
</evidence>
<dbReference type="PANTHER" id="PTHR22639:SF3">
    <property type="entry name" value="ZINC FINGER CCHC DOMAIN-CONTAINING PROTEIN 3"/>
    <property type="match status" value="1"/>
</dbReference>